<gene>
    <name evidence="6" type="ORF">P9271_02230</name>
</gene>
<dbReference type="GO" id="GO:0032259">
    <property type="term" value="P:methylation"/>
    <property type="evidence" value="ECO:0007669"/>
    <property type="project" value="UniProtKB-KW"/>
</dbReference>
<dbReference type="SUPFAM" id="SSF53335">
    <property type="entry name" value="S-adenosyl-L-methionine-dependent methyltransferases"/>
    <property type="match status" value="1"/>
</dbReference>
<keyword evidence="2 6" id="KW-0489">Methyltransferase</keyword>
<evidence type="ECO:0000256" key="3">
    <source>
        <dbReference type="ARBA" id="ARBA00022679"/>
    </source>
</evidence>
<organism evidence="6 7">
    <name type="scientific">Metabacillus fastidiosus</name>
    <dbReference type="NCBI Taxonomy" id="1458"/>
    <lineage>
        <taxon>Bacteria</taxon>
        <taxon>Bacillati</taxon>
        <taxon>Bacillota</taxon>
        <taxon>Bacilli</taxon>
        <taxon>Bacillales</taxon>
        <taxon>Bacillaceae</taxon>
        <taxon>Metabacillus</taxon>
    </lineage>
</organism>
<comment type="pathway">
    <text evidence="4">Phospholipid metabolism.</text>
</comment>
<proteinExistence type="predicted"/>
<comment type="pathway">
    <text evidence="1">Lipid metabolism.</text>
</comment>
<protein>
    <submittedName>
        <fullName evidence="6">Class I SAM-dependent methyltransferase</fullName>
    </submittedName>
</protein>
<reference evidence="6 7" key="1">
    <citation type="submission" date="2023-03" db="EMBL/GenBank/DDBJ databases">
        <title>Bacillus Genome Sequencing.</title>
        <authorList>
            <person name="Dunlap C."/>
        </authorList>
    </citation>
    <scope>NUCLEOTIDE SEQUENCE [LARGE SCALE GENOMIC DNA]</scope>
    <source>
        <strain evidence="6 7">NRS-1717</strain>
    </source>
</reference>
<dbReference type="GeneID" id="301142537"/>
<accession>A0ABU6NSQ1</accession>
<dbReference type="Gene3D" id="3.40.50.150">
    <property type="entry name" value="Vaccinia Virus protein VP39"/>
    <property type="match status" value="1"/>
</dbReference>
<dbReference type="InterPro" id="IPR013216">
    <property type="entry name" value="Methyltransf_11"/>
</dbReference>
<dbReference type="GO" id="GO:0008168">
    <property type="term" value="F:methyltransferase activity"/>
    <property type="evidence" value="ECO:0007669"/>
    <property type="project" value="UniProtKB-KW"/>
</dbReference>
<feature type="domain" description="Methyltransferase type 11" evidence="5">
    <location>
        <begin position="39"/>
        <end position="128"/>
    </location>
</feature>
<comment type="caution">
    <text evidence="6">The sequence shown here is derived from an EMBL/GenBank/DDBJ whole genome shotgun (WGS) entry which is preliminary data.</text>
</comment>
<evidence type="ECO:0000256" key="1">
    <source>
        <dbReference type="ARBA" id="ARBA00005189"/>
    </source>
</evidence>
<keyword evidence="7" id="KW-1185">Reference proteome</keyword>
<name>A0ABU6NSQ1_9BACI</name>
<evidence type="ECO:0000256" key="4">
    <source>
        <dbReference type="ARBA" id="ARBA00025707"/>
    </source>
</evidence>
<dbReference type="PANTHER" id="PTHR44307">
    <property type="entry name" value="PHOSPHOETHANOLAMINE METHYLTRANSFERASE"/>
    <property type="match status" value="1"/>
</dbReference>
<dbReference type="PANTHER" id="PTHR44307:SF2">
    <property type="entry name" value="PHOSPHOETHANOLAMINE METHYLTRANSFERASE ISOFORM X1"/>
    <property type="match status" value="1"/>
</dbReference>
<keyword evidence="3" id="KW-0808">Transferase</keyword>
<dbReference type="CDD" id="cd02440">
    <property type="entry name" value="AdoMet_MTases"/>
    <property type="match status" value="1"/>
</dbReference>
<evidence type="ECO:0000313" key="6">
    <source>
        <dbReference type="EMBL" id="MED4400175.1"/>
    </source>
</evidence>
<evidence type="ECO:0000259" key="5">
    <source>
        <dbReference type="Pfam" id="PF08241"/>
    </source>
</evidence>
<dbReference type="Pfam" id="PF08241">
    <property type="entry name" value="Methyltransf_11"/>
    <property type="match status" value="1"/>
</dbReference>
<dbReference type="Proteomes" id="UP001342826">
    <property type="component" value="Unassembled WGS sequence"/>
</dbReference>
<evidence type="ECO:0000313" key="7">
    <source>
        <dbReference type="Proteomes" id="UP001342826"/>
    </source>
</evidence>
<dbReference type="RefSeq" id="WP_066233639.1">
    <property type="nucleotide sequence ID" value="NZ_JARTFQ010000005.1"/>
</dbReference>
<dbReference type="EMBL" id="JARTFS010000001">
    <property type="protein sequence ID" value="MED4400175.1"/>
    <property type="molecule type" value="Genomic_DNA"/>
</dbReference>
<sequence>MDYLNALSLLGVSGAHPGGLGLTKAIFESELFPDSSKILDVGCGTGQTVYFLSQLGYDVTGIDYDETMVKKAVKRNKELNIVKGSIENPPFLKDSFHIILCESSLSFTKLSRSVSEIYRILKNDGIVIAIEVVKEKNLSKAEENELKQFYRFTNIYTQEEWKQVFMQSGFKNIKISSEDDYIVDLDEPVTELFPSNKIPSECFDLLNKHEELTEKYANKLSYRIFHLYK</sequence>
<evidence type="ECO:0000256" key="2">
    <source>
        <dbReference type="ARBA" id="ARBA00022603"/>
    </source>
</evidence>
<dbReference type="InterPro" id="IPR029063">
    <property type="entry name" value="SAM-dependent_MTases_sf"/>
</dbReference>